<sequence>MADNPGTPPAGSEPAEPQPTTPPADHRPRPKYGELAPEGWTWSPPPGANPHSTVVPDGAQQPVNSAASSSTSSLNSARQSRQAPAPQPPYLGAAATKKHGSTPAWDRPVTLGLLVLGLLGLFSALAILGSVPDAIQMLYTQENLGTYSPAAGVDSLILAGKLTQGAIWVVTAALSVFVMSRRRRAFYLPLIGGVVSIIAIFVFLSVILATDSTLLDFYGQQ</sequence>
<evidence type="ECO:0000313" key="4">
    <source>
        <dbReference type="Proteomes" id="UP001501803"/>
    </source>
</evidence>
<dbReference type="InterPro" id="IPR046231">
    <property type="entry name" value="DUF6264"/>
</dbReference>
<feature type="transmembrane region" description="Helical" evidence="2">
    <location>
        <begin position="111"/>
        <end position="135"/>
    </location>
</feature>
<keyword evidence="2" id="KW-1133">Transmembrane helix</keyword>
<name>A0ABP7KEF1_9MICO</name>
<dbReference type="Pfam" id="PF19779">
    <property type="entry name" value="DUF6264"/>
    <property type="match status" value="1"/>
</dbReference>
<keyword evidence="2" id="KW-0472">Membrane</keyword>
<evidence type="ECO:0000256" key="1">
    <source>
        <dbReference type="SAM" id="MobiDB-lite"/>
    </source>
</evidence>
<dbReference type="EMBL" id="BAABCN010000002">
    <property type="protein sequence ID" value="GAA3873212.1"/>
    <property type="molecule type" value="Genomic_DNA"/>
</dbReference>
<feature type="compositionally biased region" description="Low complexity" evidence="1">
    <location>
        <begin position="65"/>
        <end position="84"/>
    </location>
</feature>
<gene>
    <name evidence="3" type="ORF">GCM10022381_15250</name>
</gene>
<protein>
    <submittedName>
        <fullName evidence="3">Uncharacterized protein</fullName>
    </submittedName>
</protein>
<evidence type="ECO:0000313" key="3">
    <source>
        <dbReference type="EMBL" id="GAA3873212.1"/>
    </source>
</evidence>
<dbReference type="RefSeq" id="WP_345064179.1">
    <property type="nucleotide sequence ID" value="NZ_BAABCN010000002.1"/>
</dbReference>
<evidence type="ECO:0000256" key="2">
    <source>
        <dbReference type="SAM" id="Phobius"/>
    </source>
</evidence>
<reference evidence="4" key="1">
    <citation type="journal article" date="2019" name="Int. J. Syst. Evol. Microbiol.">
        <title>The Global Catalogue of Microorganisms (GCM) 10K type strain sequencing project: providing services to taxonomists for standard genome sequencing and annotation.</title>
        <authorList>
            <consortium name="The Broad Institute Genomics Platform"/>
            <consortium name="The Broad Institute Genome Sequencing Center for Infectious Disease"/>
            <person name="Wu L."/>
            <person name="Ma J."/>
        </authorList>
    </citation>
    <scope>NUCLEOTIDE SEQUENCE [LARGE SCALE GENOMIC DNA]</scope>
    <source>
        <strain evidence="4">JCM 17021</strain>
    </source>
</reference>
<feature type="transmembrane region" description="Helical" evidence="2">
    <location>
        <begin position="186"/>
        <end position="209"/>
    </location>
</feature>
<feature type="transmembrane region" description="Helical" evidence="2">
    <location>
        <begin position="155"/>
        <end position="179"/>
    </location>
</feature>
<keyword evidence="4" id="KW-1185">Reference proteome</keyword>
<proteinExistence type="predicted"/>
<accession>A0ABP7KEF1</accession>
<comment type="caution">
    <text evidence="3">The sequence shown here is derived from an EMBL/GenBank/DDBJ whole genome shotgun (WGS) entry which is preliminary data.</text>
</comment>
<keyword evidence="2" id="KW-0812">Transmembrane</keyword>
<dbReference type="Proteomes" id="UP001501803">
    <property type="component" value="Unassembled WGS sequence"/>
</dbReference>
<feature type="region of interest" description="Disordered" evidence="1">
    <location>
        <begin position="1"/>
        <end position="102"/>
    </location>
</feature>
<organism evidence="3 4">
    <name type="scientific">Leifsonia kafniensis</name>
    <dbReference type="NCBI Taxonomy" id="475957"/>
    <lineage>
        <taxon>Bacteria</taxon>
        <taxon>Bacillati</taxon>
        <taxon>Actinomycetota</taxon>
        <taxon>Actinomycetes</taxon>
        <taxon>Micrococcales</taxon>
        <taxon>Microbacteriaceae</taxon>
        <taxon>Leifsonia</taxon>
    </lineage>
</organism>